<comment type="caution">
    <text evidence="2">The sequence shown here is derived from an EMBL/GenBank/DDBJ whole genome shotgun (WGS) entry which is preliminary data.</text>
</comment>
<dbReference type="Gene3D" id="3.30.559.10">
    <property type="entry name" value="Chloramphenicol acetyltransferase-like domain"/>
    <property type="match status" value="1"/>
</dbReference>
<evidence type="ECO:0000313" key="2">
    <source>
        <dbReference type="EMBL" id="GLC32001.1"/>
    </source>
</evidence>
<keyword evidence="3" id="KW-1185">Reference proteome</keyword>
<accession>A0ABQ5NA73</accession>
<gene>
    <name evidence="2" type="ORF">bsdE14_34110</name>
</gene>
<dbReference type="Proteomes" id="UP001208567">
    <property type="component" value="Unassembled WGS sequence"/>
</dbReference>
<dbReference type="EMBL" id="BRXR01000001">
    <property type="protein sequence ID" value="GLC32001.1"/>
    <property type="molecule type" value="Genomic_DNA"/>
</dbReference>
<protein>
    <recommendedName>
        <fullName evidence="1">2-oxoacid dehydrogenase acyltransferase catalytic domain-containing protein</fullName>
    </recommendedName>
</protein>
<reference evidence="2 3" key="1">
    <citation type="journal article" date="2024" name="Int. J. Syst. Evol. Microbiol.">
        <title>Clostridium omnivorum sp. nov., isolated from anoxic soil under the treatment of reductive soil disinfestation.</title>
        <authorList>
            <person name="Ueki A."/>
            <person name="Tonouchi A."/>
            <person name="Kaku N."/>
            <person name="Honma S."/>
            <person name="Ueki K."/>
        </authorList>
    </citation>
    <scope>NUCLEOTIDE SEQUENCE [LARGE SCALE GENOMIC DNA]</scope>
    <source>
        <strain evidence="2 3">E14</strain>
    </source>
</reference>
<organism evidence="2 3">
    <name type="scientific">Clostridium omnivorum</name>
    <dbReference type="NCBI Taxonomy" id="1604902"/>
    <lineage>
        <taxon>Bacteria</taxon>
        <taxon>Bacillati</taxon>
        <taxon>Bacillota</taxon>
        <taxon>Clostridia</taxon>
        <taxon>Eubacteriales</taxon>
        <taxon>Clostridiaceae</taxon>
        <taxon>Clostridium</taxon>
    </lineage>
</organism>
<dbReference type="InterPro" id="IPR001078">
    <property type="entry name" value="2-oxoacid_DH_actylTfrase"/>
</dbReference>
<proteinExistence type="predicted"/>
<sequence length="292" mass="34096">MENRRKRFGDRYDGRLLRTIDPFGKIIPYIMKSRVDSQTYFDDKIYFDNIDEFLKEKRKLGIRDIKFLHIIIAAMVRTISQKPRINRFVAGQKIFARNEILISLALKKELTEDGVETTIKLNFSPYDTLQTVVEKVNKAIEENKKEQNSNETDKTAKLIMLCPGFVVKFIVWFLTKLDYYGYMPKVINKVSPFHTSVFITDLGSLGIQPVYHHIYEFGTTSVFIAFGAKQKQALFDENNNLVNKKYVSVKVVSDERIVDGYYYASAFKLFKRLIENPKRLEIGPERVIEDIE</sequence>
<name>A0ABQ5NA73_9CLOT</name>
<dbReference type="InterPro" id="IPR023213">
    <property type="entry name" value="CAT-like_dom_sf"/>
</dbReference>
<feature type="domain" description="2-oxoacid dehydrogenase acyltransferase catalytic" evidence="1">
    <location>
        <begin position="197"/>
        <end position="280"/>
    </location>
</feature>
<dbReference type="SUPFAM" id="SSF52777">
    <property type="entry name" value="CoA-dependent acyltransferases"/>
    <property type="match status" value="1"/>
</dbReference>
<evidence type="ECO:0000259" key="1">
    <source>
        <dbReference type="Pfam" id="PF00198"/>
    </source>
</evidence>
<evidence type="ECO:0000313" key="3">
    <source>
        <dbReference type="Proteomes" id="UP001208567"/>
    </source>
</evidence>
<dbReference type="Pfam" id="PF00198">
    <property type="entry name" value="2-oxoacid_dh"/>
    <property type="match status" value="1"/>
</dbReference>
<dbReference type="RefSeq" id="WP_264851313.1">
    <property type="nucleotide sequence ID" value="NZ_BRXR01000001.1"/>
</dbReference>